<protein>
    <recommendedName>
        <fullName evidence="3">N-acetyltransferase domain-containing protein</fullName>
    </recommendedName>
</protein>
<keyword evidence="2" id="KW-0012">Acyltransferase</keyword>
<dbReference type="SUPFAM" id="SSF55729">
    <property type="entry name" value="Acyl-CoA N-acyltransferases (Nat)"/>
    <property type="match status" value="2"/>
</dbReference>
<dbReference type="CDD" id="cd04301">
    <property type="entry name" value="NAT_SF"/>
    <property type="match status" value="2"/>
</dbReference>
<dbReference type="Gene3D" id="3.40.630.30">
    <property type="match status" value="1"/>
</dbReference>
<dbReference type="EMBL" id="AZSP01000353">
    <property type="protein sequence ID" value="PVE05051.1"/>
    <property type="molecule type" value="Genomic_DNA"/>
</dbReference>
<evidence type="ECO:0000256" key="2">
    <source>
        <dbReference type="ARBA" id="ARBA00023315"/>
    </source>
</evidence>
<organism evidence="4 5">
    <name type="scientific">Streptomyces scopuliridis RB72</name>
    <dbReference type="NCBI Taxonomy" id="1440053"/>
    <lineage>
        <taxon>Bacteria</taxon>
        <taxon>Bacillati</taxon>
        <taxon>Actinomycetota</taxon>
        <taxon>Actinomycetes</taxon>
        <taxon>Kitasatosporales</taxon>
        <taxon>Streptomycetaceae</taxon>
        <taxon>Streptomyces</taxon>
    </lineage>
</organism>
<dbReference type="AlphaFoldDB" id="A0A2T7SQD3"/>
<keyword evidence="5" id="KW-1185">Reference proteome</keyword>
<dbReference type="Pfam" id="PF00583">
    <property type="entry name" value="Acetyltransf_1"/>
    <property type="match status" value="2"/>
</dbReference>
<name>A0A2T7SQD3_9ACTN</name>
<accession>A0A2T7SQD3</accession>
<evidence type="ECO:0000259" key="3">
    <source>
        <dbReference type="PROSITE" id="PS51186"/>
    </source>
</evidence>
<gene>
    <name evidence="4" type="ORF">Y717_04020</name>
</gene>
<dbReference type="Proteomes" id="UP000245992">
    <property type="component" value="Unassembled WGS sequence"/>
</dbReference>
<keyword evidence="1" id="KW-0808">Transferase</keyword>
<dbReference type="PANTHER" id="PTHR43877">
    <property type="entry name" value="AMINOALKYLPHOSPHONATE N-ACETYLTRANSFERASE-RELATED-RELATED"/>
    <property type="match status" value="1"/>
</dbReference>
<dbReference type="PROSITE" id="PS51186">
    <property type="entry name" value="GNAT"/>
    <property type="match status" value="2"/>
</dbReference>
<sequence length="329" mass="35607">MLITLGSPPSDAETAAWHAVISAAHVRDLPASAPEPSRTETAGKLRVPPVSGRNVHLAVVGRDGTYEGVASLLLFTDETNRHTAFLDALVVRPDARRRGIGATLWTAIRAELAAQGRSSVSTVLELGGAGEAFVDSLGFTNVLRLGWYVQRVAQALEEIPQPALPEGLRFAGWSGVVPDGTAEAFARAHDARRDVSGPSRQLDERTPSWDVERVRTAARLIEQRGGVVLTSAVLDTERDDAVVAYTELVLTAPSDTRALQYDTVVVPTHRGRGLGRAVKRHLLGRLRELHPGVREIRTTVSDDNESTLAMNESLGYRRERPAGIFQAKL</sequence>
<dbReference type="InterPro" id="IPR050832">
    <property type="entry name" value="Bact_Acetyltransf"/>
</dbReference>
<dbReference type="GO" id="GO:0016747">
    <property type="term" value="F:acyltransferase activity, transferring groups other than amino-acyl groups"/>
    <property type="evidence" value="ECO:0007669"/>
    <property type="project" value="InterPro"/>
</dbReference>
<dbReference type="RefSeq" id="WP_051746459.1">
    <property type="nucleotide sequence ID" value="NZ_AZSP01000353.1"/>
</dbReference>
<proteinExistence type="predicted"/>
<feature type="domain" description="N-acetyltransferase" evidence="3">
    <location>
        <begin position="175"/>
        <end position="329"/>
    </location>
</feature>
<reference evidence="4 5" key="1">
    <citation type="submission" date="2013-12" db="EMBL/GenBank/DDBJ databases">
        <title>Annotated genome of Streptomyces scopuliridis.</title>
        <authorList>
            <person name="Olson J.B."/>
        </authorList>
    </citation>
    <scope>NUCLEOTIDE SEQUENCE [LARGE SCALE GENOMIC DNA]</scope>
    <source>
        <strain evidence="4 5">RB72</strain>
    </source>
</reference>
<evidence type="ECO:0000313" key="5">
    <source>
        <dbReference type="Proteomes" id="UP000245992"/>
    </source>
</evidence>
<evidence type="ECO:0000256" key="1">
    <source>
        <dbReference type="ARBA" id="ARBA00022679"/>
    </source>
</evidence>
<comment type="caution">
    <text evidence="4">The sequence shown here is derived from an EMBL/GenBank/DDBJ whole genome shotgun (WGS) entry which is preliminary data.</text>
</comment>
<evidence type="ECO:0000313" key="4">
    <source>
        <dbReference type="EMBL" id="PVE05051.1"/>
    </source>
</evidence>
<dbReference type="STRING" id="1440053.GCA_000718095_06873"/>
<dbReference type="InterPro" id="IPR000182">
    <property type="entry name" value="GNAT_dom"/>
</dbReference>
<dbReference type="InterPro" id="IPR016181">
    <property type="entry name" value="Acyl_CoA_acyltransferase"/>
</dbReference>
<feature type="domain" description="N-acetyltransferase" evidence="3">
    <location>
        <begin position="1"/>
        <end position="162"/>
    </location>
</feature>
<dbReference type="OrthoDB" id="4119890at2"/>